<protein>
    <submittedName>
        <fullName evidence="1">Uncharacterized protein</fullName>
    </submittedName>
</protein>
<evidence type="ECO:0000313" key="1">
    <source>
        <dbReference type="EMBL" id="GBP89962.1"/>
    </source>
</evidence>
<keyword evidence="2" id="KW-1185">Reference proteome</keyword>
<dbReference type="AlphaFoldDB" id="A0A4C1ZRE6"/>
<gene>
    <name evidence="1" type="ORF">EVAR_63675_1</name>
</gene>
<name>A0A4C1ZRE6_EUMVA</name>
<proteinExistence type="predicted"/>
<reference evidence="1 2" key="1">
    <citation type="journal article" date="2019" name="Commun. Biol.">
        <title>The bagworm genome reveals a unique fibroin gene that provides high tensile strength.</title>
        <authorList>
            <person name="Kono N."/>
            <person name="Nakamura H."/>
            <person name="Ohtoshi R."/>
            <person name="Tomita M."/>
            <person name="Numata K."/>
            <person name="Arakawa K."/>
        </authorList>
    </citation>
    <scope>NUCLEOTIDE SEQUENCE [LARGE SCALE GENOMIC DNA]</scope>
</reference>
<sequence length="93" mass="10573">MRWVSVKCLHEKSLVSIFILRTQLKLLNESQKRMYAPKPRVIAAAARALVMWQAKCASNQRHSGFGSRDVYGATRTLLCNERARCGVTQPRGR</sequence>
<organism evidence="1 2">
    <name type="scientific">Eumeta variegata</name>
    <name type="common">Bagworm moth</name>
    <name type="synonym">Eumeta japonica</name>
    <dbReference type="NCBI Taxonomy" id="151549"/>
    <lineage>
        <taxon>Eukaryota</taxon>
        <taxon>Metazoa</taxon>
        <taxon>Ecdysozoa</taxon>
        <taxon>Arthropoda</taxon>
        <taxon>Hexapoda</taxon>
        <taxon>Insecta</taxon>
        <taxon>Pterygota</taxon>
        <taxon>Neoptera</taxon>
        <taxon>Endopterygota</taxon>
        <taxon>Lepidoptera</taxon>
        <taxon>Glossata</taxon>
        <taxon>Ditrysia</taxon>
        <taxon>Tineoidea</taxon>
        <taxon>Psychidae</taxon>
        <taxon>Oiketicinae</taxon>
        <taxon>Eumeta</taxon>
    </lineage>
</organism>
<comment type="caution">
    <text evidence="1">The sequence shown here is derived from an EMBL/GenBank/DDBJ whole genome shotgun (WGS) entry which is preliminary data.</text>
</comment>
<evidence type="ECO:0000313" key="2">
    <source>
        <dbReference type="Proteomes" id="UP000299102"/>
    </source>
</evidence>
<dbReference type="Proteomes" id="UP000299102">
    <property type="component" value="Unassembled WGS sequence"/>
</dbReference>
<dbReference type="EMBL" id="BGZK01002047">
    <property type="protein sequence ID" value="GBP89962.1"/>
    <property type="molecule type" value="Genomic_DNA"/>
</dbReference>
<accession>A0A4C1ZRE6</accession>